<evidence type="ECO:0000313" key="1">
    <source>
        <dbReference type="EMBL" id="SPQ01892.1"/>
    </source>
</evidence>
<evidence type="ECO:0000313" key="2">
    <source>
        <dbReference type="Proteomes" id="UP000245125"/>
    </source>
</evidence>
<reference evidence="2" key="1">
    <citation type="submission" date="2018-03" db="EMBL/GenBank/DDBJ databases">
        <authorList>
            <person name="Zecchin S."/>
        </authorList>
    </citation>
    <scope>NUCLEOTIDE SEQUENCE [LARGE SCALE GENOMIC DNA]</scope>
</reference>
<dbReference type="AlphaFoldDB" id="A0A2U3QKI1"/>
<gene>
    <name evidence="1" type="ORF">NBG4_790003</name>
</gene>
<organism evidence="1 2">
    <name type="scientific">Candidatus Sulfobium mesophilum</name>
    <dbReference type="NCBI Taxonomy" id="2016548"/>
    <lineage>
        <taxon>Bacteria</taxon>
        <taxon>Pseudomonadati</taxon>
        <taxon>Nitrospirota</taxon>
        <taxon>Nitrospiria</taxon>
        <taxon>Nitrospirales</taxon>
        <taxon>Nitrospiraceae</taxon>
        <taxon>Candidatus Sulfobium</taxon>
    </lineage>
</organism>
<name>A0A2U3QKI1_9BACT</name>
<dbReference type="EMBL" id="OUUY01000129">
    <property type="protein sequence ID" value="SPQ01892.1"/>
    <property type="molecule type" value="Genomic_DNA"/>
</dbReference>
<sequence length="46" mass="5125">MNYSGKGCTVFCVNAMIALTGRRMLIKILAELIRLKLPDSIMRVIA</sequence>
<proteinExistence type="predicted"/>
<protein>
    <submittedName>
        <fullName evidence="1">Uncharacterized protein</fullName>
    </submittedName>
</protein>
<keyword evidence="2" id="KW-1185">Reference proteome</keyword>
<accession>A0A2U3QKI1</accession>
<dbReference type="Proteomes" id="UP000245125">
    <property type="component" value="Unassembled WGS sequence"/>
</dbReference>